<dbReference type="PROSITE" id="PS50802">
    <property type="entry name" value="OTU"/>
    <property type="match status" value="1"/>
</dbReference>
<evidence type="ECO:0000256" key="2">
    <source>
        <dbReference type="ARBA" id="ARBA00012759"/>
    </source>
</evidence>
<name>A0A409WWZ3_9AGAR</name>
<dbReference type="InParanoid" id="A0A409WWZ3"/>
<protein>
    <recommendedName>
        <fullName evidence="2">ubiquitinyl hydrolase 1</fullName>
        <ecNumber evidence="2">3.4.19.12</ecNumber>
    </recommendedName>
</protein>
<dbReference type="STRING" id="231916.A0A409WWZ3"/>
<evidence type="ECO:0000313" key="8">
    <source>
        <dbReference type="EMBL" id="PPQ83043.1"/>
    </source>
</evidence>
<dbReference type="GO" id="GO:0006508">
    <property type="term" value="P:proteolysis"/>
    <property type="evidence" value="ECO:0007669"/>
    <property type="project" value="UniProtKB-KW"/>
</dbReference>
<sequence length="288" mass="32243">MNQCSILLQLQQLLNDSVPTRPLIDVLAPMSTLRAEYENGSASFLKQIDWLIARGFDRVRRTRGDGDCFYRSLGFAYVESLINSQDRDFAVASSLSKLESTKDTLDKAGIEKLVYEDFYEEFVSLIEGITKPDAQGLVLNSDRLLHAFQSPETSNAIVIYLRFLTSAQIRLNREDFEAFVVHPDTKEPMDVDSFCANVVQAMGKEAGEIASSTSIAMQVLIYDSVEDNVEMEALCRALQLNVDVAYLSGVRGDGVDFITFRHDTDSKAPPLTLLYRPGHYDILFKQAA</sequence>
<dbReference type="InterPro" id="IPR003323">
    <property type="entry name" value="OTU_dom"/>
</dbReference>
<keyword evidence="5" id="KW-0378">Hydrolase</keyword>
<keyword evidence="3" id="KW-0645">Protease</keyword>
<evidence type="ECO:0000256" key="4">
    <source>
        <dbReference type="ARBA" id="ARBA00022786"/>
    </source>
</evidence>
<dbReference type="GO" id="GO:0005634">
    <property type="term" value="C:nucleus"/>
    <property type="evidence" value="ECO:0007669"/>
    <property type="project" value="TreeGrafter"/>
</dbReference>
<dbReference type="Pfam" id="PF10275">
    <property type="entry name" value="Peptidase_C65"/>
    <property type="match status" value="2"/>
</dbReference>
<reference evidence="8 9" key="1">
    <citation type="journal article" date="2018" name="Evol. Lett.">
        <title>Horizontal gene cluster transfer increased hallucinogenic mushroom diversity.</title>
        <authorList>
            <person name="Reynolds H.T."/>
            <person name="Vijayakumar V."/>
            <person name="Gluck-Thaler E."/>
            <person name="Korotkin H.B."/>
            <person name="Matheny P.B."/>
            <person name="Slot J.C."/>
        </authorList>
    </citation>
    <scope>NUCLEOTIDE SEQUENCE [LARGE SCALE GENOMIC DNA]</scope>
    <source>
        <strain evidence="8 9">SRW20</strain>
    </source>
</reference>
<proteinExistence type="predicted"/>
<dbReference type="Proteomes" id="UP000284706">
    <property type="component" value="Unassembled WGS sequence"/>
</dbReference>
<dbReference type="GO" id="GO:0071108">
    <property type="term" value="P:protein K48-linked deubiquitination"/>
    <property type="evidence" value="ECO:0007669"/>
    <property type="project" value="TreeGrafter"/>
</dbReference>
<gene>
    <name evidence="8" type="ORF">CVT26_012174</name>
</gene>
<dbReference type="EMBL" id="NHYE01004665">
    <property type="protein sequence ID" value="PPQ83043.1"/>
    <property type="molecule type" value="Genomic_DNA"/>
</dbReference>
<accession>A0A409WWZ3</accession>
<dbReference type="EC" id="3.4.19.12" evidence="2"/>
<dbReference type="OrthoDB" id="18915at2759"/>
<evidence type="ECO:0000256" key="3">
    <source>
        <dbReference type="ARBA" id="ARBA00022670"/>
    </source>
</evidence>
<evidence type="ECO:0000256" key="6">
    <source>
        <dbReference type="ARBA" id="ARBA00022807"/>
    </source>
</evidence>
<dbReference type="PANTHER" id="PTHR12931:SF15">
    <property type="entry name" value="UBIQUITIN THIOESTERASE OTUBAIN-LIKE"/>
    <property type="match status" value="1"/>
</dbReference>
<dbReference type="GO" id="GO:0043130">
    <property type="term" value="F:ubiquitin binding"/>
    <property type="evidence" value="ECO:0007669"/>
    <property type="project" value="TreeGrafter"/>
</dbReference>
<evidence type="ECO:0000259" key="7">
    <source>
        <dbReference type="PROSITE" id="PS50802"/>
    </source>
</evidence>
<keyword evidence="6" id="KW-0788">Thiol protease</keyword>
<comment type="caution">
    <text evidence="8">The sequence shown here is derived from an EMBL/GenBank/DDBJ whole genome shotgun (WGS) entry which is preliminary data.</text>
</comment>
<dbReference type="CDD" id="cd22749">
    <property type="entry name" value="Otubain_C65"/>
    <property type="match status" value="1"/>
</dbReference>
<dbReference type="InterPro" id="IPR038765">
    <property type="entry name" value="Papain-like_cys_pep_sf"/>
</dbReference>
<organism evidence="8 9">
    <name type="scientific">Gymnopilus dilepis</name>
    <dbReference type="NCBI Taxonomy" id="231916"/>
    <lineage>
        <taxon>Eukaryota</taxon>
        <taxon>Fungi</taxon>
        <taxon>Dikarya</taxon>
        <taxon>Basidiomycota</taxon>
        <taxon>Agaricomycotina</taxon>
        <taxon>Agaricomycetes</taxon>
        <taxon>Agaricomycetidae</taxon>
        <taxon>Agaricales</taxon>
        <taxon>Agaricineae</taxon>
        <taxon>Hymenogastraceae</taxon>
        <taxon>Gymnopilus</taxon>
    </lineage>
</organism>
<dbReference type="Gene3D" id="3.30.200.60">
    <property type="entry name" value="Peptidase C65 Otubain, subdomain 1"/>
    <property type="match status" value="1"/>
</dbReference>
<dbReference type="GO" id="GO:0004843">
    <property type="term" value="F:cysteine-type deubiquitinase activity"/>
    <property type="evidence" value="ECO:0007669"/>
    <property type="project" value="UniProtKB-EC"/>
</dbReference>
<dbReference type="PANTHER" id="PTHR12931">
    <property type="entry name" value="UBIQUITIN THIOLESTERASE PROTEIN OTUB"/>
    <property type="match status" value="1"/>
</dbReference>
<keyword evidence="9" id="KW-1185">Reference proteome</keyword>
<evidence type="ECO:0000256" key="1">
    <source>
        <dbReference type="ARBA" id="ARBA00000707"/>
    </source>
</evidence>
<dbReference type="InterPro" id="IPR019400">
    <property type="entry name" value="Peptidase_C65_otubain"/>
</dbReference>
<dbReference type="SUPFAM" id="SSF54001">
    <property type="entry name" value="Cysteine proteinases"/>
    <property type="match status" value="1"/>
</dbReference>
<dbReference type="InterPro" id="IPR042468">
    <property type="entry name" value="Peptidase_C65_otubain_sub1"/>
</dbReference>
<feature type="domain" description="OTU" evidence="7">
    <location>
        <begin position="57"/>
        <end position="286"/>
    </location>
</feature>
<dbReference type="AlphaFoldDB" id="A0A409WWZ3"/>
<evidence type="ECO:0000256" key="5">
    <source>
        <dbReference type="ARBA" id="ARBA00022801"/>
    </source>
</evidence>
<evidence type="ECO:0000313" key="9">
    <source>
        <dbReference type="Proteomes" id="UP000284706"/>
    </source>
</evidence>
<dbReference type="InterPro" id="IPR042467">
    <property type="entry name" value="Peptidase_C65_otubain_sub2"/>
</dbReference>
<dbReference type="Gene3D" id="1.20.1300.20">
    <property type="entry name" value="Peptidase C65 Otubain, subdomain 2"/>
    <property type="match status" value="1"/>
</dbReference>
<comment type="catalytic activity">
    <reaction evidence="1">
        <text>Thiol-dependent hydrolysis of ester, thioester, amide, peptide and isopeptide bonds formed by the C-terminal Gly of ubiquitin (a 76-residue protein attached to proteins as an intracellular targeting signal).</text>
        <dbReference type="EC" id="3.4.19.12"/>
    </reaction>
</comment>
<keyword evidence="4" id="KW-0833">Ubl conjugation pathway</keyword>